<dbReference type="AlphaFoldDB" id="A0A934SWA6"/>
<name>A0A934SWA6_9BURK</name>
<evidence type="ECO:0000313" key="1">
    <source>
        <dbReference type="EMBL" id="MBK4736578.1"/>
    </source>
</evidence>
<reference evidence="1" key="1">
    <citation type="submission" date="2021-01" db="EMBL/GenBank/DDBJ databases">
        <title>Genome sequence of strain Noviherbaspirillum sp. DKR-6.</title>
        <authorList>
            <person name="Chaudhary D.K."/>
        </authorList>
    </citation>
    <scope>NUCLEOTIDE SEQUENCE</scope>
    <source>
        <strain evidence="1">DKR-6</strain>
    </source>
</reference>
<keyword evidence="2" id="KW-1185">Reference proteome</keyword>
<sequence>MSSLFASSEELSRISVCIREVGARISEQQEKVDRASSAGRFAYEERGVLFVMAEFLEVLKRRRARILRNAEHA</sequence>
<accession>A0A934SWA6</accession>
<organism evidence="1 2">
    <name type="scientific">Noviherbaspirillum pedocola</name>
    <dbReference type="NCBI Taxonomy" id="2801341"/>
    <lineage>
        <taxon>Bacteria</taxon>
        <taxon>Pseudomonadati</taxon>
        <taxon>Pseudomonadota</taxon>
        <taxon>Betaproteobacteria</taxon>
        <taxon>Burkholderiales</taxon>
        <taxon>Oxalobacteraceae</taxon>
        <taxon>Noviherbaspirillum</taxon>
    </lineage>
</organism>
<dbReference type="EMBL" id="JAEPBG010000008">
    <property type="protein sequence ID" value="MBK4736578.1"/>
    <property type="molecule type" value="Genomic_DNA"/>
</dbReference>
<gene>
    <name evidence="1" type="ORF">JJB74_18290</name>
</gene>
<comment type="caution">
    <text evidence="1">The sequence shown here is derived from an EMBL/GenBank/DDBJ whole genome shotgun (WGS) entry which is preliminary data.</text>
</comment>
<proteinExistence type="predicted"/>
<evidence type="ECO:0000313" key="2">
    <source>
        <dbReference type="Proteomes" id="UP000622890"/>
    </source>
</evidence>
<protein>
    <submittedName>
        <fullName evidence="1">Uncharacterized protein</fullName>
    </submittedName>
</protein>
<dbReference type="Proteomes" id="UP000622890">
    <property type="component" value="Unassembled WGS sequence"/>
</dbReference>
<dbReference type="RefSeq" id="WP_200594163.1">
    <property type="nucleotide sequence ID" value="NZ_JAEPBG010000008.1"/>
</dbReference>